<accession>A0A8S9GHH7</accession>
<organism evidence="1">
    <name type="scientific">Brassica cretica</name>
    <name type="common">Mustard</name>
    <dbReference type="NCBI Taxonomy" id="69181"/>
    <lineage>
        <taxon>Eukaryota</taxon>
        <taxon>Viridiplantae</taxon>
        <taxon>Streptophyta</taxon>
        <taxon>Embryophyta</taxon>
        <taxon>Tracheophyta</taxon>
        <taxon>Spermatophyta</taxon>
        <taxon>Magnoliopsida</taxon>
        <taxon>eudicotyledons</taxon>
        <taxon>Gunneridae</taxon>
        <taxon>Pentapetalae</taxon>
        <taxon>rosids</taxon>
        <taxon>malvids</taxon>
        <taxon>Brassicales</taxon>
        <taxon>Brassicaceae</taxon>
        <taxon>Brassiceae</taxon>
        <taxon>Brassica</taxon>
    </lineage>
</organism>
<proteinExistence type="predicted"/>
<gene>
    <name evidence="1" type="ORF">F2Q70_00023521</name>
</gene>
<dbReference type="EMBL" id="QGKY02001925">
    <property type="protein sequence ID" value="KAF2544780.1"/>
    <property type="molecule type" value="Genomic_DNA"/>
</dbReference>
<sequence>MCFRIVFASESNKGTECTSENSSEVGSSRVSGVRVSGAAKTFFVNEMEGLLRTQEPMPPCVEGDGSSETFCLEEEEVGLTKEGNMNEVTEETAIEFSGPRIDLSSSSCKDVVFLFLSFDFEGYPIIRNLSCHFLIDEMDICRKPI</sequence>
<dbReference type="AlphaFoldDB" id="A0A8S9GHH7"/>
<protein>
    <submittedName>
        <fullName evidence="1">Uncharacterized protein</fullName>
    </submittedName>
</protein>
<name>A0A8S9GHH7_BRACR</name>
<comment type="caution">
    <text evidence="1">The sequence shown here is derived from an EMBL/GenBank/DDBJ whole genome shotgun (WGS) entry which is preliminary data.</text>
</comment>
<reference evidence="1" key="1">
    <citation type="submission" date="2019-12" db="EMBL/GenBank/DDBJ databases">
        <title>Genome sequencing and annotation of Brassica cretica.</title>
        <authorList>
            <person name="Studholme D.J."/>
            <person name="Sarris P.F."/>
        </authorList>
    </citation>
    <scope>NUCLEOTIDE SEQUENCE</scope>
    <source>
        <strain evidence="1">PFS-102/07</strain>
        <tissue evidence="1">Leaf</tissue>
    </source>
</reference>
<evidence type="ECO:0000313" key="1">
    <source>
        <dbReference type="EMBL" id="KAF2544780.1"/>
    </source>
</evidence>